<keyword evidence="1" id="KW-0479">Metal-binding</keyword>
<dbReference type="InterPro" id="IPR002048">
    <property type="entry name" value="EF_hand_dom"/>
</dbReference>
<evidence type="ECO:0000256" key="3">
    <source>
        <dbReference type="ARBA" id="ARBA00022837"/>
    </source>
</evidence>
<comment type="caution">
    <text evidence="6">The sequence shown here is derived from an EMBL/GenBank/DDBJ whole genome shotgun (WGS) entry which is preliminary data.</text>
</comment>
<dbReference type="OrthoDB" id="428774at2759"/>
<dbReference type="CDD" id="cd00051">
    <property type="entry name" value="EFh"/>
    <property type="match status" value="2"/>
</dbReference>
<feature type="domain" description="EF-hand" evidence="5">
    <location>
        <begin position="417"/>
        <end position="452"/>
    </location>
</feature>
<dbReference type="SUPFAM" id="SSF47473">
    <property type="entry name" value="EF-hand"/>
    <property type="match status" value="1"/>
</dbReference>
<evidence type="ECO:0000256" key="2">
    <source>
        <dbReference type="ARBA" id="ARBA00022737"/>
    </source>
</evidence>
<keyword evidence="7" id="KW-1185">Reference proteome</keyword>
<dbReference type="SMART" id="SM00054">
    <property type="entry name" value="EFh"/>
    <property type="match status" value="4"/>
</dbReference>
<organism evidence="6 7">
    <name type="scientific">Chrysochromulina tobinii</name>
    <dbReference type="NCBI Taxonomy" id="1460289"/>
    <lineage>
        <taxon>Eukaryota</taxon>
        <taxon>Haptista</taxon>
        <taxon>Haptophyta</taxon>
        <taxon>Prymnesiophyceae</taxon>
        <taxon>Prymnesiales</taxon>
        <taxon>Chrysochromulinaceae</taxon>
        <taxon>Chrysochromulina</taxon>
    </lineage>
</organism>
<dbReference type="Proteomes" id="UP000037460">
    <property type="component" value="Unassembled WGS sequence"/>
</dbReference>
<evidence type="ECO:0000256" key="1">
    <source>
        <dbReference type="ARBA" id="ARBA00022723"/>
    </source>
</evidence>
<gene>
    <name evidence="6" type="ORF">Ctob_005854</name>
</gene>
<dbReference type="InterPro" id="IPR011992">
    <property type="entry name" value="EF-hand-dom_pair"/>
</dbReference>
<evidence type="ECO:0000313" key="7">
    <source>
        <dbReference type="Proteomes" id="UP000037460"/>
    </source>
</evidence>
<dbReference type="PROSITE" id="PS00018">
    <property type="entry name" value="EF_HAND_1"/>
    <property type="match status" value="3"/>
</dbReference>
<accession>A0A0M0JFC6</accession>
<protein>
    <submittedName>
        <fullName evidence="6">Striated</fullName>
    </submittedName>
</protein>
<dbReference type="GO" id="GO:0005509">
    <property type="term" value="F:calcium ion binding"/>
    <property type="evidence" value="ECO:0007669"/>
    <property type="project" value="InterPro"/>
</dbReference>
<name>A0A0M0JFC6_9EUKA</name>
<dbReference type="EMBL" id="JWZX01003014">
    <property type="protein sequence ID" value="KOO25145.1"/>
    <property type="molecule type" value="Genomic_DNA"/>
</dbReference>
<sequence>MPPDVRAALAKSWDKEGKGYVTVGELTAGAHGELSARNARQARQISNMNSIQPTGAPSAFAGAASMPTGSTGRGTQGSGQYTEMPGDFALLDSVGLAEGQGIWERMAALIRRQRLDVRILLDAHDRKNQGKVDMDTFRRALCYAFGNVWIELAMTSAEFNQITKPYLTRTPNNPGEPEGFVAWQKFATDLQTLADKRTHSDTFMQQLTKVEARERVEADLMKNYGVTVYELKKTFRDLKNVLMLKAGSSSHLVTAAFRNMDRDHTGKIGSAEIKKYLDTAQRGNEKISAKVMDCIVDLCDNDGDGEVDYNELSHMILCDDIIELLALVPDKTKKCGQQMKDNQIIGWRNVTAKELQEAQKAIKERMMIKYKDIHTGLRKIDTKGDGILSRDEIKAMLQTLELLKHVNYHTGAVHGSITPACADTLIDYVDKNGDGKISYQEFHRVLTAENILVIPPPRNPAARFGSGKFA</sequence>
<keyword evidence="3" id="KW-0106">Calcium</keyword>
<feature type="domain" description="EF-hand" evidence="5">
    <location>
        <begin position="287"/>
        <end position="322"/>
    </location>
</feature>
<dbReference type="InterPro" id="IPR018247">
    <property type="entry name" value="EF_Hand_1_Ca_BS"/>
</dbReference>
<reference evidence="7" key="1">
    <citation type="journal article" date="2015" name="PLoS Genet.">
        <title>Genome Sequence and Transcriptome Analyses of Chrysochromulina tobin: Metabolic Tools for Enhanced Algal Fitness in the Prominent Order Prymnesiales (Haptophyceae).</title>
        <authorList>
            <person name="Hovde B.T."/>
            <person name="Deodato C.R."/>
            <person name="Hunsperger H.M."/>
            <person name="Ryken S.A."/>
            <person name="Yost W."/>
            <person name="Jha R.K."/>
            <person name="Patterson J."/>
            <person name="Monnat R.J. Jr."/>
            <person name="Barlow S.B."/>
            <person name="Starkenburg S.R."/>
            <person name="Cattolico R.A."/>
        </authorList>
    </citation>
    <scope>NUCLEOTIDE SEQUENCE</scope>
    <source>
        <strain evidence="7">CCMP291</strain>
    </source>
</reference>
<evidence type="ECO:0000313" key="6">
    <source>
        <dbReference type="EMBL" id="KOO25145.1"/>
    </source>
</evidence>
<keyword evidence="2" id="KW-0677">Repeat</keyword>
<dbReference type="AlphaFoldDB" id="A0A0M0JFC6"/>
<dbReference type="InterPro" id="IPR039647">
    <property type="entry name" value="EF_hand_pair_protein_CML-like"/>
</dbReference>
<dbReference type="Gene3D" id="1.10.238.10">
    <property type="entry name" value="EF-hand"/>
    <property type="match status" value="2"/>
</dbReference>
<evidence type="ECO:0000259" key="5">
    <source>
        <dbReference type="PROSITE" id="PS50222"/>
    </source>
</evidence>
<proteinExistence type="predicted"/>
<feature type="domain" description="EF-hand" evidence="5">
    <location>
        <begin position="368"/>
        <end position="403"/>
    </location>
</feature>
<dbReference type="Pfam" id="PF13499">
    <property type="entry name" value="EF-hand_7"/>
    <property type="match status" value="2"/>
</dbReference>
<evidence type="ECO:0000256" key="4">
    <source>
        <dbReference type="SAM" id="MobiDB-lite"/>
    </source>
</evidence>
<feature type="region of interest" description="Disordered" evidence="4">
    <location>
        <begin position="56"/>
        <end position="78"/>
    </location>
</feature>
<dbReference type="PANTHER" id="PTHR10891">
    <property type="entry name" value="EF-HAND CALCIUM-BINDING DOMAIN CONTAINING PROTEIN"/>
    <property type="match status" value="1"/>
</dbReference>
<feature type="domain" description="EF-hand" evidence="5">
    <location>
        <begin position="248"/>
        <end position="283"/>
    </location>
</feature>
<dbReference type="PROSITE" id="PS50222">
    <property type="entry name" value="EF_HAND_2"/>
    <property type="match status" value="4"/>
</dbReference>